<name>A0A3B0RW44_9ZZZZ</name>
<organism evidence="1">
    <name type="scientific">hydrothermal vent metagenome</name>
    <dbReference type="NCBI Taxonomy" id="652676"/>
    <lineage>
        <taxon>unclassified sequences</taxon>
        <taxon>metagenomes</taxon>
        <taxon>ecological metagenomes</taxon>
    </lineage>
</organism>
<dbReference type="AlphaFoldDB" id="A0A3B0RW44"/>
<dbReference type="SUPFAM" id="SSF109770">
    <property type="entry name" value="Nickel-containing superoxide dismutase, NiSOD"/>
    <property type="match status" value="1"/>
</dbReference>
<sequence>MGFFRPTRTAHAHCDLFCGVYDPAQAMIEAKSVLKTAEKYQASDDDVFRARCISIKEERAELVKHHLSVLWTDFFKPHHVEQFPGLHDLFWRALKKASDAKKSMDPAVGQELIGLIDEIAVVFWQTEESKATGVYPPA</sequence>
<dbReference type="GO" id="GO:0004784">
    <property type="term" value="F:superoxide dismutase activity"/>
    <property type="evidence" value="ECO:0007669"/>
    <property type="project" value="UniProtKB-EC"/>
</dbReference>
<dbReference type="Gene3D" id="1.20.120.400">
    <property type="entry name" value="Nickel-containing superoxide dismutase"/>
    <property type="match status" value="1"/>
</dbReference>
<dbReference type="InterPro" id="IPR036502">
    <property type="entry name" value="NiSOD_sf"/>
</dbReference>
<evidence type="ECO:0000313" key="1">
    <source>
        <dbReference type="EMBL" id="VAV97700.1"/>
    </source>
</evidence>
<dbReference type="InterPro" id="IPR014123">
    <property type="entry name" value="Superoxide_dismutase_Ni-type"/>
</dbReference>
<gene>
    <name evidence="1" type="ORF">MNBD_ACTINO02-612</name>
</gene>
<dbReference type="NCBIfam" id="TIGR02753">
    <property type="entry name" value="sodN"/>
    <property type="match status" value="1"/>
</dbReference>
<dbReference type="GO" id="GO:0016151">
    <property type="term" value="F:nickel cation binding"/>
    <property type="evidence" value="ECO:0007669"/>
    <property type="project" value="InterPro"/>
</dbReference>
<reference evidence="1" key="1">
    <citation type="submission" date="2018-06" db="EMBL/GenBank/DDBJ databases">
        <authorList>
            <person name="Zhirakovskaya E."/>
        </authorList>
    </citation>
    <scope>NUCLEOTIDE SEQUENCE</scope>
</reference>
<dbReference type="EC" id="1.15.1.1" evidence="1"/>
<keyword evidence="1" id="KW-0560">Oxidoreductase</keyword>
<protein>
    <submittedName>
        <fullName evidence="1">Nickel-dependent superoxide dismutase</fullName>
        <ecNumber evidence="1">1.15.1.1</ecNumber>
    </submittedName>
</protein>
<dbReference type="EMBL" id="UOEK01000123">
    <property type="protein sequence ID" value="VAV97700.1"/>
    <property type="molecule type" value="Genomic_DNA"/>
</dbReference>
<accession>A0A3B0RW44</accession>
<proteinExistence type="predicted"/>
<dbReference type="Pfam" id="PF09055">
    <property type="entry name" value="Sod_Ni"/>
    <property type="match status" value="1"/>
</dbReference>